<dbReference type="InterPro" id="IPR007873">
    <property type="entry name" value="Glycosyltransferase_ALG3"/>
</dbReference>
<keyword evidence="7" id="KW-0256">Endoplasmic reticulum</keyword>
<evidence type="ECO:0000256" key="5">
    <source>
        <dbReference type="ARBA" id="ARBA00022679"/>
    </source>
</evidence>
<protein>
    <recommendedName>
        <fullName evidence="3">dolichyl-P-Man:Man5GlcNAc2-PP-dolichol alpha-1,3-mannosyltransferase</fullName>
        <ecNumber evidence="3">2.4.1.258</ecNumber>
    </recommendedName>
</protein>
<feature type="transmembrane region" description="Helical" evidence="11">
    <location>
        <begin position="168"/>
        <end position="186"/>
    </location>
</feature>
<dbReference type="GO" id="GO:0005789">
    <property type="term" value="C:endoplasmic reticulum membrane"/>
    <property type="evidence" value="ECO:0007669"/>
    <property type="project" value="UniProtKB-SubCell"/>
</dbReference>
<gene>
    <name evidence="12" type="ORF">ACOF00016_LOCUS6219</name>
</gene>
<feature type="transmembrane region" description="Helical" evidence="11">
    <location>
        <begin position="99"/>
        <end position="119"/>
    </location>
</feature>
<evidence type="ECO:0000256" key="6">
    <source>
        <dbReference type="ARBA" id="ARBA00022692"/>
    </source>
</evidence>
<evidence type="ECO:0000256" key="9">
    <source>
        <dbReference type="ARBA" id="ARBA00023136"/>
    </source>
</evidence>
<dbReference type="PANTHER" id="PTHR12646:SF0">
    <property type="entry name" value="DOL-P-MAN:MAN(5)GLCNAC(2)-PP-DOL ALPHA-1,3-MANNOSYLTRANSFERASE"/>
    <property type="match status" value="1"/>
</dbReference>
<feature type="transmembrane region" description="Helical" evidence="11">
    <location>
        <begin position="198"/>
        <end position="225"/>
    </location>
</feature>
<evidence type="ECO:0000256" key="2">
    <source>
        <dbReference type="ARBA" id="ARBA00004922"/>
    </source>
</evidence>
<accession>A0A7S3P2S8</accession>
<evidence type="ECO:0000256" key="10">
    <source>
        <dbReference type="ARBA" id="ARBA00049506"/>
    </source>
</evidence>
<name>A0A7S3P2S8_9STRA</name>
<dbReference type="EMBL" id="HBIM01007305">
    <property type="protein sequence ID" value="CAE0408478.1"/>
    <property type="molecule type" value="Transcribed_RNA"/>
</dbReference>
<comment type="pathway">
    <text evidence="2">Protein modification; protein glycosylation.</text>
</comment>
<feature type="transmembrane region" description="Helical" evidence="11">
    <location>
        <begin position="20"/>
        <end position="38"/>
    </location>
</feature>
<feature type="transmembrane region" description="Helical" evidence="11">
    <location>
        <begin position="237"/>
        <end position="258"/>
    </location>
</feature>
<sequence>MQRWVTKTLYQDLASSRYDAWFLVALLVVEVVLASAIVRNVSYTEIDWIAYMQEVATWWDAGEYDYRNIRGDTGPLVYPAGFLYLFQCLRWMTGGSVPAAQCIFVIFYVVYQGVVLLIYQHGLLWQIRRQQQPQQQPQNVVHAVWLIRVAMGLLCCSKRLHSIFLLRLFNDGPTMLLLYIAMYLFMQQQQQQQQQRWWNAGCVVFSLAVSLKMNVLLFAPGLLLLLLQQGPDLRTVIIQRLGMGCALPQLILGFPFLLRFPISYLRKAFELDRVFFYQWTVNWKFLDAHVFVSKPWAVVLLVGHLGMLTYVCVQWLDRAKQSTGRRLWLLTSAGKNEEEGDKNDTDNKSNKTLSPAYIAHTMMVSNFVGIAFARTLHYQFYSWYVSAVPFLLLAHAKAPQSLASLIQNIVLRLLIPMGAMEVAFLTFPATPASSAMLQIAHLFTLSHVVRPIEPILVVAKDAADDDVVKVKGS</sequence>
<keyword evidence="4" id="KW-0328">Glycosyltransferase</keyword>
<keyword evidence="8 11" id="KW-1133">Transmembrane helix</keyword>
<proteinExistence type="predicted"/>
<reference evidence="12" key="1">
    <citation type="submission" date="2021-01" db="EMBL/GenBank/DDBJ databases">
        <authorList>
            <person name="Corre E."/>
            <person name="Pelletier E."/>
            <person name="Niang G."/>
            <person name="Scheremetjew M."/>
            <person name="Finn R."/>
            <person name="Kale V."/>
            <person name="Holt S."/>
            <person name="Cochrane G."/>
            <person name="Meng A."/>
            <person name="Brown T."/>
            <person name="Cohen L."/>
        </authorList>
    </citation>
    <scope>NUCLEOTIDE SEQUENCE</scope>
    <source>
        <strain evidence="12">CCMP127</strain>
    </source>
</reference>
<feature type="transmembrane region" description="Helical" evidence="11">
    <location>
        <begin position="409"/>
        <end position="427"/>
    </location>
</feature>
<evidence type="ECO:0000256" key="1">
    <source>
        <dbReference type="ARBA" id="ARBA00004477"/>
    </source>
</evidence>
<keyword evidence="9 11" id="KW-0472">Membrane</keyword>
<keyword evidence="5" id="KW-0808">Transferase</keyword>
<evidence type="ECO:0000313" key="12">
    <source>
        <dbReference type="EMBL" id="CAE0408478.1"/>
    </source>
</evidence>
<evidence type="ECO:0000256" key="4">
    <source>
        <dbReference type="ARBA" id="ARBA00022676"/>
    </source>
</evidence>
<dbReference type="AlphaFoldDB" id="A0A7S3P2S8"/>
<evidence type="ECO:0000256" key="8">
    <source>
        <dbReference type="ARBA" id="ARBA00022989"/>
    </source>
</evidence>
<dbReference type="GO" id="GO:0052925">
    <property type="term" value="F:dol-P-Man:Man(5)GlcNAc(2)-PP-Dol alpha-1,3-mannosyltransferase activity"/>
    <property type="evidence" value="ECO:0007669"/>
    <property type="project" value="UniProtKB-EC"/>
</dbReference>
<feature type="transmembrane region" description="Helical" evidence="11">
    <location>
        <begin position="380"/>
        <end position="397"/>
    </location>
</feature>
<feature type="transmembrane region" description="Helical" evidence="11">
    <location>
        <begin position="356"/>
        <end position="374"/>
    </location>
</feature>
<comment type="subcellular location">
    <subcellularLocation>
        <location evidence="1">Endoplasmic reticulum membrane</location>
        <topology evidence="1">Multi-pass membrane protein</topology>
    </subcellularLocation>
</comment>
<organism evidence="12">
    <name type="scientific">Amphora coffeiformis</name>
    <dbReference type="NCBI Taxonomy" id="265554"/>
    <lineage>
        <taxon>Eukaryota</taxon>
        <taxon>Sar</taxon>
        <taxon>Stramenopiles</taxon>
        <taxon>Ochrophyta</taxon>
        <taxon>Bacillariophyta</taxon>
        <taxon>Bacillariophyceae</taxon>
        <taxon>Bacillariophycidae</taxon>
        <taxon>Thalassiophysales</taxon>
        <taxon>Catenulaceae</taxon>
        <taxon>Amphora</taxon>
    </lineage>
</organism>
<comment type="catalytic activity">
    <reaction evidence="10">
        <text>an alpha-D-Man-(1-&gt;2)-alpha-D-Man-(1-&gt;2)-alpha-D-Man-(1-&gt;3)-[alpha-D-Man-(1-&gt;6)]-beta-D-Man-(1-&gt;4)-beta-D-GlcNAc-(1-&gt;4)-alpha-D-GlcNAc-diphospho-di-trans,poly-cis-dolichol + a di-trans,poly-cis-dolichyl beta-D-mannosyl phosphate = an alpha-D-Man-(1-&gt;2)-alpha-D-Man-(1-&gt;2)-alpha-D-Man-(1-&gt;3)-[alpha-D-Man-(1-&gt;3)-alpha-D-Man-(1-&gt;6)]-beta-D-Man-(1-&gt;4)-beta-D-GlcNAc-(1-&gt;4)-alpha-D-GlcNAc-diphospho-di-trans,poly-cis-dolichol + a di-trans,poly-cis-dolichyl phosphate + H(+)</text>
        <dbReference type="Rhea" id="RHEA:29527"/>
        <dbReference type="Rhea" id="RHEA-COMP:19498"/>
        <dbReference type="Rhea" id="RHEA-COMP:19501"/>
        <dbReference type="Rhea" id="RHEA-COMP:19516"/>
        <dbReference type="Rhea" id="RHEA-COMP:19517"/>
        <dbReference type="ChEBI" id="CHEBI:15378"/>
        <dbReference type="ChEBI" id="CHEBI:57683"/>
        <dbReference type="ChEBI" id="CHEBI:58211"/>
        <dbReference type="ChEBI" id="CHEBI:132515"/>
        <dbReference type="ChEBI" id="CHEBI:132516"/>
        <dbReference type="EC" id="2.4.1.258"/>
    </reaction>
    <physiologicalReaction direction="left-to-right" evidence="10">
        <dbReference type="Rhea" id="RHEA:29528"/>
    </physiologicalReaction>
</comment>
<dbReference type="EC" id="2.4.1.258" evidence="3"/>
<evidence type="ECO:0000256" key="7">
    <source>
        <dbReference type="ARBA" id="ARBA00022824"/>
    </source>
</evidence>
<dbReference type="Pfam" id="PF05208">
    <property type="entry name" value="ALG3"/>
    <property type="match status" value="1"/>
</dbReference>
<evidence type="ECO:0000256" key="3">
    <source>
        <dbReference type="ARBA" id="ARBA00011964"/>
    </source>
</evidence>
<feature type="transmembrane region" description="Helical" evidence="11">
    <location>
        <begin position="296"/>
        <end position="316"/>
    </location>
</feature>
<keyword evidence="6 11" id="KW-0812">Transmembrane</keyword>
<dbReference type="PANTHER" id="PTHR12646">
    <property type="entry name" value="NOT56 - RELATED"/>
    <property type="match status" value="1"/>
</dbReference>
<evidence type="ECO:0000256" key="11">
    <source>
        <dbReference type="SAM" id="Phobius"/>
    </source>
</evidence>